<dbReference type="GeneID" id="83058467"/>
<dbReference type="GO" id="GO:0000287">
    <property type="term" value="F:magnesium ion binding"/>
    <property type="evidence" value="ECO:0007669"/>
    <property type="project" value="UniProtKB-UniRule"/>
</dbReference>
<dbReference type="HAMAP" id="MF_00336">
    <property type="entry name" value="BioD"/>
    <property type="match status" value="1"/>
</dbReference>
<dbReference type="GO" id="GO:0005829">
    <property type="term" value="C:cytosol"/>
    <property type="evidence" value="ECO:0007669"/>
    <property type="project" value="TreeGrafter"/>
</dbReference>
<comment type="catalytic activity">
    <reaction evidence="9">
        <text>(7R,8S)-7,8-diammoniononanoate + CO2 + ATP = (4R,5S)-dethiobiotin + ADP + phosphate + 3 H(+)</text>
        <dbReference type="Rhea" id="RHEA:15805"/>
        <dbReference type="ChEBI" id="CHEBI:15378"/>
        <dbReference type="ChEBI" id="CHEBI:16526"/>
        <dbReference type="ChEBI" id="CHEBI:30616"/>
        <dbReference type="ChEBI" id="CHEBI:43474"/>
        <dbReference type="ChEBI" id="CHEBI:149469"/>
        <dbReference type="ChEBI" id="CHEBI:149473"/>
        <dbReference type="ChEBI" id="CHEBI:456216"/>
        <dbReference type="EC" id="6.3.3.3"/>
    </reaction>
</comment>
<dbReference type="RefSeq" id="WP_066746330.1">
    <property type="nucleotide sequence ID" value="NZ_CP016757.1"/>
</dbReference>
<name>A0A1B2I6N3_9BACT</name>
<keyword evidence="2 9" id="KW-0436">Ligase</keyword>
<keyword evidence="6 9" id="KW-0067">ATP-binding</keyword>
<protein>
    <recommendedName>
        <fullName evidence="9">ATP-dependent dethiobiotin synthetase BioD</fullName>
        <ecNumber evidence="9">6.3.3.3</ecNumber>
    </recommendedName>
    <alternativeName>
        <fullName evidence="9">DTB synthetase</fullName>
        <shortName evidence="9">DTBS</shortName>
    </alternativeName>
    <alternativeName>
        <fullName evidence="9">Dethiobiotin synthase</fullName>
    </alternativeName>
</protein>
<evidence type="ECO:0000256" key="5">
    <source>
        <dbReference type="ARBA" id="ARBA00022756"/>
    </source>
</evidence>
<dbReference type="OrthoDB" id="9802097at2"/>
<gene>
    <name evidence="9" type="primary">bioD</name>
    <name evidence="10" type="ORF">BED41_11480</name>
</gene>
<dbReference type="Pfam" id="PF13500">
    <property type="entry name" value="AAA_26"/>
    <property type="match status" value="1"/>
</dbReference>
<comment type="cofactor">
    <cofactor evidence="9">
        <name>Mg(2+)</name>
        <dbReference type="ChEBI" id="CHEBI:18420"/>
    </cofactor>
</comment>
<dbReference type="PIRSF" id="PIRSF006755">
    <property type="entry name" value="DTB_synth"/>
    <property type="match status" value="1"/>
</dbReference>
<dbReference type="EC" id="6.3.3.3" evidence="9"/>
<dbReference type="UniPathway" id="UPA00078">
    <property type="reaction ID" value="UER00161"/>
</dbReference>
<keyword evidence="11" id="KW-1185">Reference proteome</keyword>
<comment type="subunit">
    <text evidence="9">Homodimer.</text>
</comment>
<evidence type="ECO:0000256" key="1">
    <source>
        <dbReference type="ARBA" id="ARBA00022490"/>
    </source>
</evidence>
<dbReference type="EMBL" id="CP016757">
    <property type="protein sequence ID" value="ANZ45641.1"/>
    <property type="molecule type" value="Genomic_DNA"/>
</dbReference>
<feature type="binding site" evidence="9">
    <location>
        <position position="116"/>
    </location>
    <ligand>
        <name>Mg(2+)</name>
        <dbReference type="ChEBI" id="CHEBI:18420"/>
    </ligand>
</feature>
<dbReference type="AlphaFoldDB" id="A0A1B2I6N3"/>
<dbReference type="GO" id="GO:0004141">
    <property type="term" value="F:dethiobiotin synthase activity"/>
    <property type="evidence" value="ECO:0007669"/>
    <property type="project" value="UniProtKB-UniRule"/>
</dbReference>
<dbReference type="KEGG" id="cpor:BED41_11480"/>
<feature type="binding site" evidence="9">
    <location>
        <position position="42"/>
    </location>
    <ligand>
        <name>substrate</name>
    </ligand>
</feature>
<keyword evidence="3 9" id="KW-0479">Metal-binding</keyword>
<evidence type="ECO:0000256" key="3">
    <source>
        <dbReference type="ARBA" id="ARBA00022723"/>
    </source>
</evidence>
<evidence type="ECO:0000256" key="2">
    <source>
        <dbReference type="ARBA" id="ARBA00022598"/>
    </source>
</evidence>
<comment type="function">
    <text evidence="9">Catalyzes a mechanistically unusual reaction, the ATP-dependent insertion of CO2 between the N7 and N8 nitrogen atoms of 7,8-diaminopelargonic acid (DAPA, also called 7,8-diammoniononanoate) to form a ureido ring.</text>
</comment>
<evidence type="ECO:0000256" key="6">
    <source>
        <dbReference type="ARBA" id="ARBA00022840"/>
    </source>
</evidence>
<proteinExistence type="inferred from homology"/>
<reference evidence="10" key="1">
    <citation type="submission" date="2016-08" db="EMBL/GenBank/DDBJ databases">
        <title>Complete genome of Cloacibacillus porcorum.</title>
        <authorList>
            <person name="Looft T."/>
            <person name="Bayles D.O."/>
            <person name="Alt D.P."/>
        </authorList>
    </citation>
    <scope>NUCLEOTIDE SEQUENCE [LARGE SCALE GENOMIC DNA]</scope>
    <source>
        <strain evidence="10">CL-84</strain>
    </source>
</reference>
<feature type="active site" evidence="9">
    <location>
        <position position="38"/>
    </location>
</feature>
<dbReference type="Proteomes" id="UP000093044">
    <property type="component" value="Chromosome"/>
</dbReference>
<comment type="similarity">
    <text evidence="9">Belongs to the dethiobiotin synthetase family.</text>
</comment>
<comment type="caution">
    <text evidence="9">Lacks conserved residue(s) required for the propagation of feature annotation.</text>
</comment>
<feature type="binding site" evidence="9">
    <location>
        <position position="17"/>
    </location>
    <ligand>
        <name>Mg(2+)</name>
        <dbReference type="ChEBI" id="CHEBI:18420"/>
    </ligand>
</feature>
<dbReference type="GO" id="GO:0005524">
    <property type="term" value="F:ATP binding"/>
    <property type="evidence" value="ECO:0007669"/>
    <property type="project" value="UniProtKB-UniRule"/>
</dbReference>
<dbReference type="GO" id="GO:0009102">
    <property type="term" value="P:biotin biosynthetic process"/>
    <property type="evidence" value="ECO:0007669"/>
    <property type="project" value="UniProtKB-UniRule"/>
</dbReference>
<dbReference type="InterPro" id="IPR027417">
    <property type="entry name" value="P-loop_NTPase"/>
</dbReference>
<evidence type="ECO:0000313" key="10">
    <source>
        <dbReference type="EMBL" id="ANZ45641.1"/>
    </source>
</evidence>
<comment type="pathway">
    <text evidence="9">Cofactor biosynthesis; biotin biosynthesis; biotin from 7,8-diaminononanoate: step 1/2.</text>
</comment>
<organism evidence="10 11">
    <name type="scientific">Cloacibacillus porcorum</name>
    <dbReference type="NCBI Taxonomy" id="1197717"/>
    <lineage>
        <taxon>Bacteria</taxon>
        <taxon>Thermotogati</taxon>
        <taxon>Synergistota</taxon>
        <taxon>Synergistia</taxon>
        <taxon>Synergistales</taxon>
        <taxon>Synergistaceae</taxon>
        <taxon>Cloacibacillus</taxon>
    </lineage>
</organism>
<dbReference type="PANTHER" id="PTHR43210:SF2">
    <property type="entry name" value="ATP-DEPENDENT DETHIOBIOTIN SYNTHETASE BIOD 2"/>
    <property type="match status" value="1"/>
</dbReference>
<dbReference type="InterPro" id="IPR004472">
    <property type="entry name" value="DTB_synth_BioD"/>
</dbReference>
<keyword evidence="5 9" id="KW-0093">Biotin biosynthesis</keyword>
<evidence type="ECO:0000256" key="8">
    <source>
        <dbReference type="ARBA" id="ARBA00047386"/>
    </source>
</evidence>
<dbReference type="PANTHER" id="PTHR43210">
    <property type="entry name" value="DETHIOBIOTIN SYNTHETASE"/>
    <property type="match status" value="1"/>
</dbReference>
<dbReference type="STRING" id="1197717.BED41_11480"/>
<feature type="binding site" evidence="9">
    <location>
        <begin position="13"/>
        <end position="18"/>
    </location>
    <ligand>
        <name>ATP</name>
        <dbReference type="ChEBI" id="CHEBI:30616"/>
    </ligand>
</feature>
<sequence>MAKGLFVTGTGTDVGKTYVTALIVKKLREAGLNAGYYKAALSGAERVDGRLVPGDAEFVRRAAGIAGDPLESVSRIYEHAYSPHLAAKIEGGPLRMETVREDFRRLSERYDPLTVEGSGGIVCPISFGEGERLMLADIVRGLGLPAVVVSGSGLGAINAAVLTVGYMRAHGMEPRAVIMNGWVPGGIIEEDNRMMIEELTGLPVAAAVERGADDIGIGAAELLKLYGGEIR</sequence>
<dbReference type="SUPFAM" id="SSF52540">
    <property type="entry name" value="P-loop containing nucleoside triphosphate hydrolases"/>
    <property type="match status" value="1"/>
</dbReference>
<comment type="subcellular location">
    <subcellularLocation>
        <location evidence="9">Cytoplasm</location>
    </subcellularLocation>
</comment>
<evidence type="ECO:0000256" key="9">
    <source>
        <dbReference type="HAMAP-Rule" id="MF_00336"/>
    </source>
</evidence>
<dbReference type="CDD" id="cd03109">
    <property type="entry name" value="DTBS"/>
    <property type="match status" value="1"/>
</dbReference>
<feature type="binding site" evidence="9">
    <location>
        <begin position="116"/>
        <end position="119"/>
    </location>
    <ligand>
        <name>ATP</name>
        <dbReference type="ChEBI" id="CHEBI:30616"/>
    </ligand>
</feature>
<keyword evidence="1 9" id="KW-0963">Cytoplasm</keyword>
<accession>A0A1B2I6N3</accession>
<evidence type="ECO:0000313" key="11">
    <source>
        <dbReference type="Proteomes" id="UP000093044"/>
    </source>
</evidence>
<dbReference type="NCBIfam" id="TIGR00347">
    <property type="entry name" value="bioD"/>
    <property type="match status" value="1"/>
</dbReference>
<feature type="binding site" evidence="9">
    <location>
        <position position="55"/>
    </location>
    <ligand>
        <name>ATP</name>
        <dbReference type="ChEBI" id="CHEBI:30616"/>
    </ligand>
</feature>
<keyword evidence="4 9" id="KW-0547">Nucleotide-binding</keyword>
<feature type="binding site" evidence="9">
    <location>
        <position position="55"/>
    </location>
    <ligand>
        <name>Mg(2+)</name>
        <dbReference type="ChEBI" id="CHEBI:18420"/>
    </ligand>
</feature>
<evidence type="ECO:0000256" key="7">
    <source>
        <dbReference type="ARBA" id="ARBA00022842"/>
    </source>
</evidence>
<keyword evidence="7 9" id="KW-0460">Magnesium</keyword>
<evidence type="ECO:0000256" key="4">
    <source>
        <dbReference type="ARBA" id="ARBA00022741"/>
    </source>
</evidence>
<comment type="catalytic activity">
    <reaction evidence="8">
        <text>(7R,8S)-8-amino-7-(carboxyamino)nonanoate + ATP = (4R,5S)-dethiobiotin + ADP + phosphate + H(+)</text>
        <dbReference type="Rhea" id="RHEA:63684"/>
        <dbReference type="ChEBI" id="CHEBI:15378"/>
        <dbReference type="ChEBI" id="CHEBI:30616"/>
        <dbReference type="ChEBI" id="CHEBI:43474"/>
        <dbReference type="ChEBI" id="CHEBI:149470"/>
        <dbReference type="ChEBI" id="CHEBI:149473"/>
        <dbReference type="ChEBI" id="CHEBI:456216"/>
    </reaction>
</comment>
<dbReference type="Gene3D" id="3.40.50.300">
    <property type="entry name" value="P-loop containing nucleotide triphosphate hydrolases"/>
    <property type="match status" value="1"/>
</dbReference>